<keyword evidence="4" id="KW-1185">Reference proteome</keyword>
<evidence type="ECO:0000259" key="1">
    <source>
        <dbReference type="Pfam" id="PF04773"/>
    </source>
</evidence>
<sequence>MPTEVNFEAYLRYVRSESTPGEARAVRAWLAQPTNAFVAQQWMQAYADMPEHDTALADDSHDYGQMLAQLRMQAGLATPASTDQRWYRWAAAAVIAGVLAGGGWLVQRKFTDPGVAYATAYGQTKIIHLPDGSEVTLNAHSTLRHASAWEASKPREVWLDGEAFFAVKHLSDNKRFVVHTTAGLNVEVLGTTFDVYRRHQQARVVLLSGKVLVDFDDPQRSDVTMHPGELVQVLDKQTDVIKKAVSDPSDYTTWTTNRMVFAETPLEEVATRLQDTYGVEVTLRQAELKKRKFTGAIPVGDVDLLCQTLEETLQVKIKREANRIVISAP</sequence>
<feature type="domain" description="FecR protein" evidence="1">
    <location>
        <begin position="117"/>
        <end position="211"/>
    </location>
</feature>
<dbReference type="OrthoDB" id="1523489at2"/>
<evidence type="ECO:0000313" key="3">
    <source>
        <dbReference type="EMBL" id="QDA61639.1"/>
    </source>
</evidence>
<name>A0A5B8A3D5_9BACT</name>
<protein>
    <submittedName>
        <fullName evidence="3">DUF4974 domain-containing protein</fullName>
    </submittedName>
</protein>
<organism evidence="3 4">
    <name type="scientific">Hymenobacter jejuensis</name>
    <dbReference type="NCBI Taxonomy" id="2502781"/>
    <lineage>
        <taxon>Bacteria</taxon>
        <taxon>Pseudomonadati</taxon>
        <taxon>Bacteroidota</taxon>
        <taxon>Cytophagia</taxon>
        <taxon>Cytophagales</taxon>
        <taxon>Hymenobacteraceae</taxon>
        <taxon>Hymenobacter</taxon>
    </lineage>
</organism>
<dbReference type="PANTHER" id="PTHR30273:SF2">
    <property type="entry name" value="PROTEIN FECR"/>
    <property type="match status" value="1"/>
</dbReference>
<feature type="domain" description="Protein FecR C-terminal" evidence="2">
    <location>
        <begin position="258"/>
        <end position="326"/>
    </location>
</feature>
<dbReference type="AlphaFoldDB" id="A0A5B8A3D5"/>
<dbReference type="PIRSF" id="PIRSF018266">
    <property type="entry name" value="FecR"/>
    <property type="match status" value="1"/>
</dbReference>
<dbReference type="Pfam" id="PF04773">
    <property type="entry name" value="FecR"/>
    <property type="match status" value="1"/>
</dbReference>
<dbReference type="Gene3D" id="3.55.50.30">
    <property type="match status" value="1"/>
</dbReference>
<evidence type="ECO:0000313" key="4">
    <source>
        <dbReference type="Proteomes" id="UP000305398"/>
    </source>
</evidence>
<dbReference type="EMBL" id="CP040896">
    <property type="protein sequence ID" value="QDA61639.1"/>
    <property type="molecule type" value="Genomic_DNA"/>
</dbReference>
<dbReference type="PANTHER" id="PTHR30273">
    <property type="entry name" value="PERIPLASMIC SIGNAL SENSOR AND SIGMA FACTOR ACTIVATOR FECR-RELATED"/>
    <property type="match status" value="1"/>
</dbReference>
<evidence type="ECO:0000259" key="2">
    <source>
        <dbReference type="Pfam" id="PF16344"/>
    </source>
</evidence>
<dbReference type="Gene3D" id="2.60.120.1440">
    <property type="match status" value="1"/>
</dbReference>
<reference evidence="3 4" key="1">
    <citation type="submission" date="2019-06" db="EMBL/GenBank/DDBJ databases">
        <authorList>
            <person name="Srinivasan S."/>
        </authorList>
    </citation>
    <scope>NUCLEOTIDE SEQUENCE [LARGE SCALE GENOMIC DNA]</scope>
    <source>
        <strain evidence="3 4">17J68-5</strain>
    </source>
</reference>
<dbReference type="RefSeq" id="WP_139516813.1">
    <property type="nucleotide sequence ID" value="NZ_CP040896.1"/>
</dbReference>
<dbReference type="GO" id="GO:0016989">
    <property type="term" value="F:sigma factor antagonist activity"/>
    <property type="evidence" value="ECO:0007669"/>
    <property type="project" value="TreeGrafter"/>
</dbReference>
<dbReference type="InterPro" id="IPR012373">
    <property type="entry name" value="Ferrdict_sens_TM"/>
</dbReference>
<accession>A0A5B8A3D5</accession>
<dbReference type="InterPro" id="IPR032508">
    <property type="entry name" value="FecR_C"/>
</dbReference>
<dbReference type="InterPro" id="IPR006860">
    <property type="entry name" value="FecR"/>
</dbReference>
<gene>
    <name evidence="3" type="ORF">FHG12_16720</name>
</gene>
<dbReference type="Pfam" id="PF16344">
    <property type="entry name" value="FecR_C"/>
    <property type="match status" value="1"/>
</dbReference>
<proteinExistence type="predicted"/>
<dbReference type="KEGG" id="hyj:FHG12_16720"/>
<dbReference type="Proteomes" id="UP000305398">
    <property type="component" value="Chromosome"/>
</dbReference>